<keyword evidence="2" id="KW-1133">Transmembrane helix</keyword>
<evidence type="ECO:0000256" key="1">
    <source>
        <dbReference type="SAM" id="MobiDB-lite"/>
    </source>
</evidence>
<accession>A0A2M7V1Z0</accession>
<reference evidence="4" key="1">
    <citation type="submission" date="2017-09" db="EMBL/GenBank/DDBJ databases">
        <title>Depth-based differentiation of microbial function through sediment-hosted aquifers and enrichment of novel symbionts in the deep terrestrial subsurface.</title>
        <authorList>
            <person name="Probst A.J."/>
            <person name="Ladd B."/>
            <person name="Jarett J.K."/>
            <person name="Geller-Mcgrath D.E."/>
            <person name="Sieber C.M.K."/>
            <person name="Emerson J.B."/>
            <person name="Anantharaman K."/>
            <person name="Thomas B.C."/>
            <person name="Malmstrom R."/>
            <person name="Stieglmeier M."/>
            <person name="Klingl A."/>
            <person name="Woyke T."/>
            <person name="Ryan C.M."/>
            <person name="Banfield J.F."/>
        </authorList>
    </citation>
    <scope>NUCLEOTIDE SEQUENCE [LARGE SCALE GENOMIC DNA]</scope>
</reference>
<dbReference type="InterPro" id="IPR008965">
    <property type="entry name" value="CBM2/CBM3_carb-bd_dom_sf"/>
</dbReference>
<proteinExistence type="predicted"/>
<dbReference type="SUPFAM" id="SSF49384">
    <property type="entry name" value="Carbohydrate-binding domain"/>
    <property type="match status" value="1"/>
</dbReference>
<evidence type="ECO:0008006" key="5">
    <source>
        <dbReference type="Google" id="ProtNLM"/>
    </source>
</evidence>
<dbReference type="Proteomes" id="UP000228750">
    <property type="component" value="Unassembled WGS sequence"/>
</dbReference>
<gene>
    <name evidence="3" type="ORF">COX82_04835</name>
</gene>
<feature type="region of interest" description="Disordered" evidence="1">
    <location>
        <begin position="173"/>
        <end position="197"/>
    </location>
</feature>
<comment type="caution">
    <text evidence="3">The sequence shown here is derived from an EMBL/GenBank/DDBJ whole genome shotgun (WGS) entry which is preliminary data.</text>
</comment>
<dbReference type="Gene3D" id="2.60.40.680">
    <property type="match status" value="1"/>
</dbReference>
<evidence type="ECO:0000256" key="2">
    <source>
        <dbReference type="SAM" id="Phobius"/>
    </source>
</evidence>
<name>A0A2M7V1Z0_9BACT</name>
<organism evidence="3 4">
    <name type="scientific">Candidatus Magasanikbacteria bacterium CG_4_10_14_0_2_um_filter_41_10</name>
    <dbReference type="NCBI Taxonomy" id="1974638"/>
    <lineage>
        <taxon>Bacteria</taxon>
        <taxon>Candidatus Magasanikiibacteriota</taxon>
    </lineage>
</organism>
<dbReference type="GO" id="GO:0030246">
    <property type="term" value="F:carbohydrate binding"/>
    <property type="evidence" value="ECO:0007669"/>
    <property type="project" value="InterPro"/>
</dbReference>
<dbReference type="EMBL" id="PFPJ01000086">
    <property type="protein sequence ID" value="PIZ92418.1"/>
    <property type="molecule type" value="Genomic_DNA"/>
</dbReference>
<evidence type="ECO:0000313" key="3">
    <source>
        <dbReference type="EMBL" id="PIZ92418.1"/>
    </source>
</evidence>
<keyword evidence="2" id="KW-0812">Transmembrane</keyword>
<dbReference type="CDD" id="cd08547">
    <property type="entry name" value="Type_II_cohesin"/>
    <property type="match status" value="1"/>
</dbReference>
<dbReference type="AlphaFoldDB" id="A0A2M7V1Z0"/>
<feature type="transmembrane region" description="Helical" evidence="2">
    <location>
        <begin position="489"/>
        <end position="516"/>
    </location>
</feature>
<protein>
    <recommendedName>
        <fullName evidence="5">Cohesin domain-containing protein</fullName>
    </recommendedName>
</protein>
<evidence type="ECO:0000313" key="4">
    <source>
        <dbReference type="Proteomes" id="UP000228750"/>
    </source>
</evidence>
<sequence length="676" mass="74674">MEEKNNFKSVITKQHIHTRKRMLFFSLLYLIFAGASTVRAASLYLSPSSGSHAVNQSFSVGIYASSDEAMNASSGVLSFPTDKLQVVSVSKSGSIFSLWAQDPSFSNSNGEVHFEGVVLNPGYTGSSGKILTITFKPTSEGSAKIHFSSGSILANDGAGTNIYTGAGSGTYTVSGTAPAPPEKPSTPPTKTETETTPQKYTTAPVVLSPTHADSEKWYNNNNPQFSWELPNDATGVSTILSQETSSDPGSTSDGLVTETSYENVDDGVWYFHIKLKNSSGWGPVTHYKIQVDTEAPKPFTISFVDPKESTTPQPRITFHTSDALSGLSHYQIKIGTGNFIEITPDTVLSSPYTLPAQDPGTYPLIIQAIDNAGNNTTAVEEYTILALDAPQITRYQNKLQEGDILYIGGMTYPEASIQLYIFKDGKKVLEQHIRSTASGDFDIVGQETLPRGTYEIQAQVTDDTGAKSLLSEKIVFVVTSKTWAQVGSWLISLLSITIPLVVLIIALLFVFWYSWYKFSSLRKKVRVEMHSVESMFQATFGVLKDKVHKHMDLLEKASLKRDLTREEQRFMMHLKKYIAEAEQLHTLERQSFVEAGWKLHDSALSFRDIPREAGMKITVANQTTTWPHPQTKTSGSCWRMNGDVLPPEGSWKDRTVYQYNAGYATWKIILQEDATK</sequence>
<keyword evidence="2" id="KW-0472">Membrane</keyword>
<feature type="compositionally biased region" description="Pro residues" evidence="1">
    <location>
        <begin position="178"/>
        <end position="187"/>
    </location>
</feature>
<feature type="compositionally biased region" description="Low complexity" evidence="1">
    <location>
        <begin position="188"/>
        <end position="197"/>
    </location>
</feature>